<feature type="compositionally biased region" description="Low complexity" evidence="1">
    <location>
        <begin position="228"/>
        <end position="240"/>
    </location>
</feature>
<name>A0A8U0IMC7_9EURY</name>
<dbReference type="RefSeq" id="WP_248656671.1">
    <property type="nucleotide sequence ID" value="NZ_CP096658.1"/>
</dbReference>
<evidence type="ECO:0000256" key="1">
    <source>
        <dbReference type="SAM" id="MobiDB-lite"/>
    </source>
</evidence>
<dbReference type="KEGG" id="haxz:M0R88_09395"/>
<protein>
    <submittedName>
        <fullName evidence="2">Uncharacterized protein</fullName>
    </submittedName>
</protein>
<sequence length="486" mass="51251">MQTVVPLGGLAAAGLVCSLAAVGVAGFFGRGSDDEDDLAEVARRLDAREDPDAIARRLDDLEDAIDDLAGDADLDRHLRDAPAADATGVEKAEALSRAVEGDRLSIRPPRTGDADAGADGAVADAAARLRRDRTPSSPAARKLLDAAAAPDRADPDELDAALERAVTALDRQRALERAVGELPDDGPVAPGDARRAGNHLDRTDGELTAGVQRLVETVAESEERGESADAGSDAGDADDGVQSVAADVRREQRPESAVAKRLLDRLASPGIGDLRASLDTAVEQLDAASTTQSIVAELDRESVAELADSVADRLDGRSGPVADALGERVGELRGMVDRADDSNAVIPYAVRNELRFYDRTLLARLDEGSDAGASEMFGDEAFGDASGGASAGESGTSPDDRIAAVADRREEFEDRYVDGRRDHNHSIPLHFLSLVDALREDAEEATAVGDDARATGLAAAADETLDYVEKLYERNEYSVMLRRLRG</sequence>
<feature type="region of interest" description="Disordered" evidence="1">
    <location>
        <begin position="128"/>
        <end position="154"/>
    </location>
</feature>
<feature type="compositionally biased region" description="Basic and acidic residues" evidence="1">
    <location>
        <begin position="192"/>
        <end position="203"/>
    </location>
</feature>
<evidence type="ECO:0000313" key="2">
    <source>
        <dbReference type="EMBL" id="UPW02287.1"/>
    </source>
</evidence>
<feature type="region of interest" description="Disordered" evidence="1">
    <location>
        <begin position="177"/>
        <end position="203"/>
    </location>
</feature>
<feature type="region of interest" description="Disordered" evidence="1">
    <location>
        <begin position="218"/>
        <end position="240"/>
    </location>
</feature>
<feature type="region of interest" description="Disordered" evidence="1">
    <location>
        <begin position="375"/>
        <end position="399"/>
    </location>
</feature>
<dbReference type="GeneID" id="72190068"/>
<dbReference type="Proteomes" id="UP000830434">
    <property type="component" value="Chromosome"/>
</dbReference>
<dbReference type="EMBL" id="CP096658">
    <property type="protein sequence ID" value="UPW02287.1"/>
    <property type="molecule type" value="Genomic_DNA"/>
</dbReference>
<dbReference type="AlphaFoldDB" id="A0A8U0IMC7"/>
<keyword evidence="3" id="KW-1185">Reference proteome</keyword>
<evidence type="ECO:0000313" key="3">
    <source>
        <dbReference type="Proteomes" id="UP000830434"/>
    </source>
</evidence>
<feature type="compositionally biased region" description="Low complexity" evidence="1">
    <location>
        <begin position="138"/>
        <end position="150"/>
    </location>
</feature>
<gene>
    <name evidence="2" type="ORF">M0R88_09395</name>
</gene>
<organism evidence="2 3">
    <name type="scientific">Halorussus gelatinilyticus</name>
    <dbReference type="NCBI Taxonomy" id="2937524"/>
    <lineage>
        <taxon>Archaea</taxon>
        <taxon>Methanobacteriati</taxon>
        <taxon>Methanobacteriota</taxon>
        <taxon>Stenosarchaea group</taxon>
        <taxon>Halobacteria</taxon>
        <taxon>Halobacteriales</taxon>
        <taxon>Haladaptataceae</taxon>
        <taxon>Halorussus</taxon>
    </lineage>
</organism>
<accession>A0A8U0IMC7</accession>
<proteinExistence type="predicted"/>
<reference evidence="2" key="1">
    <citation type="submission" date="2022-04" db="EMBL/GenBank/DDBJ databases">
        <title>Diverse halophilic archaea isolated from saline environments.</title>
        <authorList>
            <person name="Cui H.-L."/>
        </authorList>
    </citation>
    <scope>NUCLEOTIDE SEQUENCE</scope>
    <source>
        <strain evidence="2">XZYJT40</strain>
    </source>
</reference>